<sequence length="29" mass="3543">MACGSGVVVWWFRGGAQGFRWWWLFRCRH</sequence>
<evidence type="ECO:0000313" key="2">
    <source>
        <dbReference type="Proteomes" id="UP000265520"/>
    </source>
</evidence>
<feature type="non-terminal residue" evidence="1">
    <location>
        <position position="29"/>
    </location>
</feature>
<proteinExistence type="predicted"/>
<comment type="caution">
    <text evidence="1">The sequence shown here is derived from an EMBL/GenBank/DDBJ whole genome shotgun (WGS) entry which is preliminary data.</text>
</comment>
<dbReference type="EMBL" id="LXQA011201459">
    <property type="protein sequence ID" value="MCI88751.1"/>
    <property type="molecule type" value="Genomic_DNA"/>
</dbReference>
<dbReference type="Proteomes" id="UP000265520">
    <property type="component" value="Unassembled WGS sequence"/>
</dbReference>
<name>A0A392VP41_9FABA</name>
<accession>A0A392VP41</accession>
<dbReference type="AlphaFoldDB" id="A0A392VP41"/>
<reference evidence="1 2" key="1">
    <citation type="journal article" date="2018" name="Front. Plant Sci.">
        <title>Red Clover (Trifolium pratense) and Zigzag Clover (T. medium) - A Picture of Genomic Similarities and Differences.</title>
        <authorList>
            <person name="Dluhosova J."/>
            <person name="Istvanek J."/>
            <person name="Nedelnik J."/>
            <person name="Repkova J."/>
        </authorList>
    </citation>
    <scope>NUCLEOTIDE SEQUENCE [LARGE SCALE GENOMIC DNA]</scope>
    <source>
        <strain evidence="2">cv. 10/8</strain>
        <tissue evidence="1">Leaf</tissue>
    </source>
</reference>
<organism evidence="1 2">
    <name type="scientific">Trifolium medium</name>
    <dbReference type="NCBI Taxonomy" id="97028"/>
    <lineage>
        <taxon>Eukaryota</taxon>
        <taxon>Viridiplantae</taxon>
        <taxon>Streptophyta</taxon>
        <taxon>Embryophyta</taxon>
        <taxon>Tracheophyta</taxon>
        <taxon>Spermatophyta</taxon>
        <taxon>Magnoliopsida</taxon>
        <taxon>eudicotyledons</taxon>
        <taxon>Gunneridae</taxon>
        <taxon>Pentapetalae</taxon>
        <taxon>rosids</taxon>
        <taxon>fabids</taxon>
        <taxon>Fabales</taxon>
        <taxon>Fabaceae</taxon>
        <taxon>Papilionoideae</taxon>
        <taxon>50 kb inversion clade</taxon>
        <taxon>NPAAA clade</taxon>
        <taxon>Hologalegina</taxon>
        <taxon>IRL clade</taxon>
        <taxon>Trifolieae</taxon>
        <taxon>Trifolium</taxon>
    </lineage>
</organism>
<evidence type="ECO:0000313" key="1">
    <source>
        <dbReference type="EMBL" id="MCI88751.1"/>
    </source>
</evidence>
<keyword evidence="2" id="KW-1185">Reference proteome</keyword>
<protein>
    <submittedName>
        <fullName evidence="1">Uncharacterized protein</fullName>
    </submittedName>
</protein>